<evidence type="ECO:0008006" key="3">
    <source>
        <dbReference type="Google" id="ProtNLM"/>
    </source>
</evidence>
<proteinExistence type="predicted"/>
<gene>
    <name evidence="1" type="ORF">PIB30_118003</name>
</gene>
<dbReference type="Proteomes" id="UP001341840">
    <property type="component" value="Unassembled WGS sequence"/>
</dbReference>
<keyword evidence="2" id="KW-1185">Reference proteome</keyword>
<sequence length="138" mass="16255">MGTNLISWKCAKQTKVSISRTKAEYRAIATIQTEIMSIQQLLKEIQIPQHYSPTIYCDNLSSCHFTANPVMYSRCKHLETNLHFFRDLVNQRKQYVAHISAQDQVVDLFTKLFSIRLFDRFRGKLRLERNLPKLKGEY</sequence>
<evidence type="ECO:0000313" key="2">
    <source>
        <dbReference type="Proteomes" id="UP001341840"/>
    </source>
</evidence>
<dbReference type="EMBL" id="JASCZI010000355">
    <property type="protein sequence ID" value="MED6111263.1"/>
    <property type="molecule type" value="Genomic_DNA"/>
</dbReference>
<dbReference type="PANTHER" id="PTHR11439">
    <property type="entry name" value="GAG-POL-RELATED RETROTRANSPOSON"/>
    <property type="match status" value="1"/>
</dbReference>
<evidence type="ECO:0000313" key="1">
    <source>
        <dbReference type="EMBL" id="MED6111263.1"/>
    </source>
</evidence>
<accession>A0ABU6QHC7</accession>
<reference evidence="1 2" key="1">
    <citation type="journal article" date="2023" name="Plants (Basel)">
        <title>Bridging the Gap: Combining Genomics and Transcriptomics Approaches to Understand Stylosanthes scabra, an Orphan Legume from the Brazilian Caatinga.</title>
        <authorList>
            <person name="Ferreira-Neto J.R.C."/>
            <person name="da Silva M.D."/>
            <person name="Binneck E."/>
            <person name="de Melo N.F."/>
            <person name="da Silva R.H."/>
            <person name="de Melo A.L.T.M."/>
            <person name="Pandolfi V."/>
            <person name="Bustamante F.O."/>
            <person name="Brasileiro-Vidal A.C."/>
            <person name="Benko-Iseppon A.M."/>
        </authorList>
    </citation>
    <scope>NUCLEOTIDE SEQUENCE [LARGE SCALE GENOMIC DNA]</scope>
    <source>
        <tissue evidence="1">Leaves</tissue>
    </source>
</reference>
<comment type="caution">
    <text evidence="1">The sequence shown here is derived from an EMBL/GenBank/DDBJ whole genome shotgun (WGS) entry which is preliminary data.</text>
</comment>
<organism evidence="1 2">
    <name type="scientific">Stylosanthes scabra</name>
    <dbReference type="NCBI Taxonomy" id="79078"/>
    <lineage>
        <taxon>Eukaryota</taxon>
        <taxon>Viridiplantae</taxon>
        <taxon>Streptophyta</taxon>
        <taxon>Embryophyta</taxon>
        <taxon>Tracheophyta</taxon>
        <taxon>Spermatophyta</taxon>
        <taxon>Magnoliopsida</taxon>
        <taxon>eudicotyledons</taxon>
        <taxon>Gunneridae</taxon>
        <taxon>Pentapetalae</taxon>
        <taxon>rosids</taxon>
        <taxon>fabids</taxon>
        <taxon>Fabales</taxon>
        <taxon>Fabaceae</taxon>
        <taxon>Papilionoideae</taxon>
        <taxon>50 kb inversion clade</taxon>
        <taxon>dalbergioids sensu lato</taxon>
        <taxon>Dalbergieae</taxon>
        <taxon>Pterocarpus clade</taxon>
        <taxon>Stylosanthes</taxon>
    </lineage>
</organism>
<name>A0ABU6QHC7_9FABA</name>
<protein>
    <recommendedName>
        <fullName evidence="3">Copia protein</fullName>
    </recommendedName>
</protein>
<dbReference type="CDD" id="cd09272">
    <property type="entry name" value="RNase_HI_RT_Ty1"/>
    <property type="match status" value="1"/>
</dbReference>
<dbReference type="PANTHER" id="PTHR11439:SF463">
    <property type="entry name" value="REVERSE TRANSCRIPTASE TY1_COPIA-TYPE DOMAIN-CONTAINING PROTEIN"/>
    <property type="match status" value="1"/>
</dbReference>